<evidence type="ECO:0000313" key="2">
    <source>
        <dbReference type="EMBL" id="GHC61666.1"/>
    </source>
</evidence>
<dbReference type="Pfam" id="PF00583">
    <property type="entry name" value="Acetyltransf_1"/>
    <property type="match status" value="1"/>
</dbReference>
<dbReference type="Gene3D" id="3.40.630.30">
    <property type="match status" value="1"/>
</dbReference>
<evidence type="ECO:0000313" key="3">
    <source>
        <dbReference type="Proteomes" id="UP000641137"/>
    </source>
</evidence>
<organism evidence="2 3">
    <name type="scientific">Limoniibacter endophyticus</name>
    <dbReference type="NCBI Taxonomy" id="1565040"/>
    <lineage>
        <taxon>Bacteria</taxon>
        <taxon>Pseudomonadati</taxon>
        <taxon>Pseudomonadota</taxon>
        <taxon>Alphaproteobacteria</taxon>
        <taxon>Hyphomicrobiales</taxon>
        <taxon>Bartonellaceae</taxon>
        <taxon>Limoniibacter</taxon>
    </lineage>
</organism>
<comment type="caution">
    <text evidence="2">The sequence shown here is derived from an EMBL/GenBank/DDBJ whole genome shotgun (WGS) entry which is preliminary data.</text>
</comment>
<protein>
    <recommendedName>
        <fullName evidence="1">N-acetyltransferase domain-containing protein</fullName>
    </recommendedName>
</protein>
<reference evidence="2" key="2">
    <citation type="submission" date="2020-09" db="EMBL/GenBank/DDBJ databases">
        <authorList>
            <person name="Sun Q."/>
            <person name="Kim S."/>
        </authorList>
    </citation>
    <scope>NUCLEOTIDE SEQUENCE</scope>
    <source>
        <strain evidence="2">KCTC 42097</strain>
    </source>
</reference>
<dbReference type="AlphaFoldDB" id="A0A8J3DKR5"/>
<dbReference type="PROSITE" id="PS51186">
    <property type="entry name" value="GNAT"/>
    <property type="match status" value="1"/>
</dbReference>
<evidence type="ECO:0000259" key="1">
    <source>
        <dbReference type="PROSITE" id="PS51186"/>
    </source>
</evidence>
<dbReference type="Proteomes" id="UP000641137">
    <property type="component" value="Unassembled WGS sequence"/>
</dbReference>
<proteinExistence type="predicted"/>
<dbReference type="GO" id="GO:0016747">
    <property type="term" value="F:acyltransferase activity, transferring groups other than amino-acyl groups"/>
    <property type="evidence" value="ECO:0007669"/>
    <property type="project" value="InterPro"/>
</dbReference>
<dbReference type="InterPro" id="IPR016181">
    <property type="entry name" value="Acyl_CoA_acyltransferase"/>
</dbReference>
<dbReference type="CDD" id="cd04301">
    <property type="entry name" value="NAT_SF"/>
    <property type="match status" value="1"/>
</dbReference>
<dbReference type="RefSeq" id="WP_189486983.1">
    <property type="nucleotide sequence ID" value="NZ_BMZO01000001.1"/>
</dbReference>
<keyword evidence="3" id="KW-1185">Reference proteome</keyword>
<dbReference type="SUPFAM" id="SSF55729">
    <property type="entry name" value="Acyl-CoA N-acyltransferases (Nat)"/>
    <property type="match status" value="1"/>
</dbReference>
<dbReference type="EMBL" id="BMZO01000001">
    <property type="protein sequence ID" value="GHC61666.1"/>
    <property type="molecule type" value="Genomic_DNA"/>
</dbReference>
<sequence>MIRLATVQDKHRVMAMAKVFHESAGHPFPYNAVHCSSVISACIAGGDALCLVLERDGKIVGALLAHAGPHTFNPVRIASEIMLWIEPGHRGGRHAAAMIDAFETWAKGRGCALAHMVGLGGNPAIGKFYERRGYYAAECHYVKRLAA</sequence>
<feature type="domain" description="N-acetyltransferase" evidence="1">
    <location>
        <begin position="1"/>
        <end position="147"/>
    </location>
</feature>
<name>A0A8J3DKR5_9HYPH</name>
<dbReference type="InterPro" id="IPR000182">
    <property type="entry name" value="GNAT_dom"/>
</dbReference>
<accession>A0A8J3DKR5</accession>
<reference evidence="2" key="1">
    <citation type="journal article" date="2014" name="Int. J. Syst. Evol. Microbiol.">
        <title>Complete genome sequence of Corynebacterium casei LMG S-19264T (=DSM 44701T), isolated from a smear-ripened cheese.</title>
        <authorList>
            <consortium name="US DOE Joint Genome Institute (JGI-PGF)"/>
            <person name="Walter F."/>
            <person name="Albersmeier A."/>
            <person name="Kalinowski J."/>
            <person name="Ruckert C."/>
        </authorList>
    </citation>
    <scope>NUCLEOTIDE SEQUENCE</scope>
    <source>
        <strain evidence="2">KCTC 42097</strain>
    </source>
</reference>
<gene>
    <name evidence="2" type="ORF">GCM10010136_02350</name>
</gene>